<dbReference type="AlphaFoldDB" id="A0A081RGN0"/>
<name>A0A081RGN0_SPHCR</name>
<feature type="transmembrane region" description="Helical" evidence="1">
    <location>
        <begin position="186"/>
        <end position="205"/>
    </location>
</feature>
<organism evidence="2 3">
    <name type="scientific">Sphingobium chlorophenolicum</name>
    <dbReference type="NCBI Taxonomy" id="46429"/>
    <lineage>
        <taxon>Bacteria</taxon>
        <taxon>Pseudomonadati</taxon>
        <taxon>Pseudomonadota</taxon>
        <taxon>Alphaproteobacteria</taxon>
        <taxon>Sphingomonadales</taxon>
        <taxon>Sphingomonadaceae</taxon>
        <taxon>Sphingobium</taxon>
    </lineage>
</organism>
<evidence type="ECO:0000256" key="1">
    <source>
        <dbReference type="SAM" id="Phobius"/>
    </source>
</evidence>
<dbReference type="Proteomes" id="UP000028411">
    <property type="component" value="Unassembled WGS sequence"/>
</dbReference>
<feature type="transmembrane region" description="Helical" evidence="1">
    <location>
        <begin position="261"/>
        <end position="289"/>
    </location>
</feature>
<evidence type="ECO:0000313" key="3">
    <source>
        <dbReference type="Proteomes" id="UP000028411"/>
    </source>
</evidence>
<feature type="transmembrane region" description="Helical" evidence="1">
    <location>
        <begin position="20"/>
        <end position="40"/>
    </location>
</feature>
<feature type="transmembrane region" description="Helical" evidence="1">
    <location>
        <begin position="420"/>
        <end position="440"/>
    </location>
</feature>
<feature type="transmembrane region" description="Helical" evidence="1">
    <location>
        <begin position="337"/>
        <end position="356"/>
    </location>
</feature>
<feature type="transmembrane region" description="Helical" evidence="1">
    <location>
        <begin position="301"/>
        <end position="325"/>
    </location>
</feature>
<feature type="transmembrane region" description="Helical" evidence="1">
    <location>
        <begin position="78"/>
        <end position="96"/>
    </location>
</feature>
<dbReference type="PATRIC" id="fig|46429.4.peg.1385"/>
<protein>
    <submittedName>
        <fullName evidence="2">Uncharacterized protein</fullName>
    </submittedName>
</protein>
<feature type="transmembrane region" description="Helical" evidence="1">
    <location>
        <begin position="158"/>
        <end position="179"/>
    </location>
</feature>
<keyword evidence="1" id="KW-1133">Transmembrane helix</keyword>
<sequence>MTRGLTQAASDDRRMPPLSVPLRGLTAALVALFALDSMLLPGLLGLPTPLVATFALLLPLLLAFISWKLMSGERRIDLWTLILCFVVAAILLILGGEGRLFYATPDWQIRDAVLADMGNHRWPFDYWLDGRTQLLRAPVGMYLVPALLGGASQLGRDWALLAHNSLILGLLFAQGAALFETRRARLIALVVFIMFSGLDVLGNIIHQRMVGWAYWDHIEVWAANYQYSSHITQIFWVPQHGFAGWALALAYLLWRKGLAPIGLFAASIPLVALWSPFALFGALPFALFAGLSVLRSGSWDWCDVAFCALALALALPALFYLAAGAGSVGGGPLPPNGGLYILFMMLEVVPFLWLLLRDRTKGVDRTTILIAGACLLLMPLWKIGANNDFEMRASIMPLALIAIAFAEWAGRLELREEKAWFLVILALGSVTGAAEIARVFRLAPSPAPQCSLAGAWDRQTGFVVPHASYFAVRDAFPFKIHPAERVNSAQPAHCWDRPWNVSRSDLARKHGHP</sequence>
<keyword evidence="1" id="KW-0472">Membrane</keyword>
<gene>
    <name evidence="2" type="ORF">BV95_01418</name>
</gene>
<keyword evidence="1" id="KW-0812">Transmembrane</keyword>
<proteinExistence type="predicted"/>
<dbReference type="eggNOG" id="ENOG502ZB6B">
    <property type="taxonomic scope" value="Bacteria"/>
</dbReference>
<accession>A0A081RGN0</accession>
<comment type="caution">
    <text evidence="2">The sequence shown here is derived from an EMBL/GenBank/DDBJ whole genome shotgun (WGS) entry which is preliminary data.</text>
</comment>
<feature type="transmembrane region" description="Helical" evidence="1">
    <location>
        <begin position="46"/>
        <end position="66"/>
    </location>
</feature>
<reference evidence="2 3" key="1">
    <citation type="submission" date="2014-02" db="EMBL/GenBank/DDBJ databases">
        <title>Whole genome sequence of Sphingobium chlorophenolicum NBRC 16172.</title>
        <authorList>
            <person name="Gan H.M."/>
            <person name="Gan H.Y."/>
            <person name="Chew T.H."/>
            <person name="Savka M.A."/>
        </authorList>
    </citation>
    <scope>NUCLEOTIDE SEQUENCE [LARGE SCALE GENOMIC DNA]</scope>
    <source>
        <strain evidence="2 3">NBRC 16172</strain>
    </source>
</reference>
<feature type="transmembrane region" description="Helical" evidence="1">
    <location>
        <begin position="391"/>
        <end position="408"/>
    </location>
</feature>
<dbReference type="RefSeq" id="WP_214442605.1">
    <property type="nucleotide sequence ID" value="NZ_JFHR01000011.1"/>
</dbReference>
<evidence type="ECO:0000313" key="2">
    <source>
        <dbReference type="EMBL" id="KEQ54353.1"/>
    </source>
</evidence>
<dbReference type="EMBL" id="JFHR01000011">
    <property type="protein sequence ID" value="KEQ54353.1"/>
    <property type="molecule type" value="Genomic_DNA"/>
</dbReference>
<feature type="transmembrane region" description="Helical" evidence="1">
    <location>
        <begin position="368"/>
        <end position="385"/>
    </location>
</feature>